<proteinExistence type="predicted"/>
<reference evidence="3" key="2">
    <citation type="submission" date="2019-10" db="EMBL/GenBank/DDBJ databases">
        <title>A de novo genome assembly of a pear dwarfing rootstock.</title>
        <authorList>
            <person name="Wang F."/>
            <person name="Wang J."/>
            <person name="Li S."/>
            <person name="Zhang Y."/>
            <person name="Fang M."/>
            <person name="Ma L."/>
            <person name="Zhao Y."/>
            <person name="Jiang S."/>
        </authorList>
    </citation>
    <scope>NUCLEOTIDE SEQUENCE [LARGE SCALE GENOMIC DNA]</scope>
</reference>
<name>A0A5N5HU06_9ROSA</name>
<sequence>MVFKSGLSQLETRPQSDPKSNSMATNVTSKSLLPLSQLKWTKSDETTTQNDNPCQQLSSNKKKLAELHLEAEKSGPKSSNVKNRADPVPSTEVTEGAGEIQKPKPTATEKKSNLCIRLKIKEKIVAAAENEPKPKAQKELSLASLAAEAAVEELEEGVQKTWNLRPRRPVTKANGRTGALKTGAPPPPEKKTQESIGAGSSKAGGKGKSAQNKDNKPKISIELTREEIEKDLFIMTGQRPSRRPKKRNKNVQKQLDNLFPGLWMNSVSRESYQVPEPPKLAFDLITETVIILLAWLDGMRLVLVTALNISNTEGAMNIFNTEVSKLPFISLENRVVLSLLLSSPSHSLLYKSSQCITLKTTTNHLSQSQ</sequence>
<keyword evidence="3" id="KW-1185">Reference proteome</keyword>
<dbReference type="AlphaFoldDB" id="A0A5N5HU06"/>
<evidence type="ECO:0000313" key="2">
    <source>
        <dbReference type="EMBL" id="KAB2626864.1"/>
    </source>
</evidence>
<feature type="compositionally biased region" description="Basic and acidic residues" evidence="1">
    <location>
        <begin position="63"/>
        <end position="75"/>
    </location>
</feature>
<dbReference type="EMBL" id="SMOL01000157">
    <property type="protein sequence ID" value="KAB2626864.1"/>
    <property type="molecule type" value="Genomic_DNA"/>
</dbReference>
<dbReference type="Pfam" id="PF07797">
    <property type="entry name" value="DUF1639"/>
    <property type="match status" value="1"/>
</dbReference>
<feature type="compositionally biased region" description="Polar residues" evidence="1">
    <location>
        <begin position="1"/>
        <end position="31"/>
    </location>
</feature>
<dbReference type="PANTHER" id="PTHR33130">
    <property type="entry name" value="PUTATIVE (DUF1639)-RELATED"/>
    <property type="match status" value="1"/>
</dbReference>
<feature type="compositionally biased region" description="Polar residues" evidence="1">
    <location>
        <begin position="46"/>
        <end position="59"/>
    </location>
</feature>
<feature type="region of interest" description="Disordered" evidence="1">
    <location>
        <begin position="1"/>
        <end position="110"/>
    </location>
</feature>
<reference evidence="2 3" key="3">
    <citation type="submission" date="2019-11" db="EMBL/GenBank/DDBJ databases">
        <title>A de novo genome assembly of a pear dwarfing rootstock.</title>
        <authorList>
            <person name="Wang F."/>
            <person name="Wang J."/>
            <person name="Li S."/>
            <person name="Zhang Y."/>
            <person name="Fang M."/>
            <person name="Ma L."/>
            <person name="Zhao Y."/>
            <person name="Jiang S."/>
        </authorList>
    </citation>
    <scope>NUCLEOTIDE SEQUENCE [LARGE SCALE GENOMIC DNA]</scope>
    <source>
        <strain evidence="2">S2</strain>
        <tissue evidence="2">Leaf</tissue>
    </source>
</reference>
<dbReference type="Proteomes" id="UP000327157">
    <property type="component" value="Chromosome 2"/>
</dbReference>
<organism evidence="2 3">
    <name type="scientific">Pyrus ussuriensis x Pyrus communis</name>
    <dbReference type="NCBI Taxonomy" id="2448454"/>
    <lineage>
        <taxon>Eukaryota</taxon>
        <taxon>Viridiplantae</taxon>
        <taxon>Streptophyta</taxon>
        <taxon>Embryophyta</taxon>
        <taxon>Tracheophyta</taxon>
        <taxon>Spermatophyta</taxon>
        <taxon>Magnoliopsida</taxon>
        <taxon>eudicotyledons</taxon>
        <taxon>Gunneridae</taxon>
        <taxon>Pentapetalae</taxon>
        <taxon>rosids</taxon>
        <taxon>fabids</taxon>
        <taxon>Rosales</taxon>
        <taxon>Rosaceae</taxon>
        <taxon>Amygdaloideae</taxon>
        <taxon>Maleae</taxon>
        <taxon>Pyrus</taxon>
    </lineage>
</organism>
<gene>
    <name evidence="2" type="ORF">D8674_020482</name>
</gene>
<accession>A0A5N5HU06</accession>
<comment type="caution">
    <text evidence="2">The sequence shown here is derived from an EMBL/GenBank/DDBJ whole genome shotgun (WGS) entry which is preliminary data.</text>
</comment>
<evidence type="ECO:0000313" key="3">
    <source>
        <dbReference type="Proteomes" id="UP000327157"/>
    </source>
</evidence>
<protein>
    <submittedName>
        <fullName evidence="2">Uncharacterized protein</fullName>
    </submittedName>
</protein>
<dbReference type="InterPro" id="IPR012438">
    <property type="entry name" value="DUF1639"/>
</dbReference>
<dbReference type="OrthoDB" id="1165896at2759"/>
<dbReference type="PANTHER" id="PTHR33130:SF40">
    <property type="entry name" value="CHROMOGRANIN (DUF1639)"/>
    <property type="match status" value="1"/>
</dbReference>
<reference evidence="2 3" key="1">
    <citation type="submission" date="2019-09" db="EMBL/GenBank/DDBJ databases">
        <authorList>
            <person name="Ou C."/>
        </authorList>
    </citation>
    <scope>NUCLEOTIDE SEQUENCE [LARGE SCALE GENOMIC DNA]</scope>
    <source>
        <strain evidence="2">S2</strain>
        <tissue evidence="2">Leaf</tissue>
    </source>
</reference>
<feature type="region of interest" description="Disordered" evidence="1">
    <location>
        <begin position="166"/>
        <end position="219"/>
    </location>
</feature>
<evidence type="ECO:0000256" key="1">
    <source>
        <dbReference type="SAM" id="MobiDB-lite"/>
    </source>
</evidence>